<dbReference type="GO" id="GO:0016020">
    <property type="term" value="C:membrane"/>
    <property type="evidence" value="ECO:0007669"/>
    <property type="project" value="UniProtKB-SubCell"/>
</dbReference>
<dbReference type="PROSITE" id="PS00086">
    <property type="entry name" value="CYTOCHROME_P450"/>
    <property type="match status" value="1"/>
</dbReference>
<keyword evidence="5 14" id="KW-0812">Transmembrane</keyword>
<dbReference type="InterPro" id="IPR002403">
    <property type="entry name" value="Cyt_P450_E_grp-IV"/>
</dbReference>
<keyword evidence="6 12" id="KW-0479">Metal-binding</keyword>
<evidence type="ECO:0000256" key="11">
    <source>
        <dbReference type="ARBA" id="ARBA00023136"/>
    </source>
</evidence>
<evidence type="ECO:0000256" key="3">
    <source>
        <dbReference type="ARBA" id="ARBA00010617"/>
    </source>
</evidence>
<evidence type="ECO:0000256" key="6">
    <source>
        <dbReference type="ARBA" id="ARBA00022723"/>
    </source>
</evidence>
<sequence>MHPQEHSCDLPLRQYTMLCLLLTALLATILALLLRKYGAREDGLPPGPPTLPIIGNLHVFPKEYPHFKFTEWAKIYGGIYSLKIGPGTLVVVTDIAVVKELLEKRSLTTSDRPGSHIVDVVTGGLHIAFARYGGIFHDPELFSDPDDFRPERYLLTENGTKPDLDIDTSSLKTSLAFGVGRRSCPGIHVAQNSININVLNLIWAFEFRPAVDAEVDTFAYSKGVVTTPLPFRCQITPRSAEKAEIIRRRFQEVREMFEKFEVEEDGIFAGSGVGDVQ</sequence>
<evidence type="ECO:0000256" key="9">
    <source>
        <dbReference type="ARBA" id="ARBA00023004"/>
    </source>
</evidence>
<evidence type="ECO:0000256" key="1">
    <source>
        <dbReference type="ARBA" id="ARBA00001971"/>
    </source>
</evidence>
<dbReference type="PRINTS" id="PR00465">
    <property type="entry name" value="EP450IV"/>
</dbReference>
<feature type="transmembrane region" description="Helical" evidence="14">
    <location>
        <begin position="15"/>
        <end position="34"/>
    </location>
</feature>
<evidence type="ECO:0000256" key="10">
    <source>
        <dbReference type="ARBA" id="ARBA00023033"/>
    </source>
</evidence>
<evidence type="ECO:0000256" key="4">
    <source>
        <dbReference type="ARBA" id="ARBA00022617"/>
    </source>
</evidence>
<gene>
    <name evidence="15" type="ORF">FB45DRAFT_1061881</name>
</gene>
<dbReference type="EMBL" id="JARKIF010000015">
    <property type="protein sequence ID" value="KAJ7622347.1"/>
    <property type="molecule type" value="Genomic_DNA"/>
</dbReference>
<dbReference type="GO" id="GO:0020037">
    <property type="term" value="F:heme binding"/>
    <property type="evidence" value="ECO:0007669"/>
    <property type="project" value="InterPro"/>
</dbReference>
<evidence type="ECO:0000256" key="5">
    <source>
        <dbReference type="ARBA" id="ARBA00022692"/>
    </source>
</evidence>
<dbReference type="GO" id="GO:0016705">
    <property type="term" value="F:oxidoreductase activity, acting on paired donors, with incorporation or reduction of molecular oxygen"/>
    <property type="evidence" value="ECO:0007669"/>
    <property type="project" value="InterPro"/>
</dbReference>
<comment type="caution">
    <text evidence="15">The sequence shown here is derived from an EMBL/GenBank/DDBJ whole genome shotgun (WGS) entry which is preliminary data.</text>
</comment>
<comment type="cofactor">
    <cofactor evidence="1 12">
        <name>heme</name>
        <dbReference type="ChEBI" id="CHEBI:30413"/>
    </cofactor>
</comment>
<dbReference type="PANTHER" id="PTHR46300:SF2">
    <property type="entry name" value="CYTOCHROME P450 MONOOXYGENASE ALNH-RELATED"/>
    <property type="match status" value="1"/>
</dbReference>
<evidence type="ECO:0000256" key="7">
    <source>
        <dbReference type="ARBA" id="ARBA00022989"/>
    </source>
</evidence>
<keyword evidence="16" id="KW-1185">Reference proteome</keyword>
<dbReference type="Gene3D" id="1.10.630.10">
    <property type="entry name" value="Cytochrome P450"/>
    <property type="match status" value="2"/>
</dbReference>
<dbReference type="PANTHER" id="PTHR46300">
    <property type="entry name" value="P450, PUTATIVE (EUROFUNG)-RELATED-RELATED"/>
    <property type="match status" value="1"/>
</dbReference>
<accession>A0AAD7FG78</accession>
<keyword evidence="9 12" id="KW-0408">Iron</keyword>
<organism evidence="15 16">
    <name type="scientific">Roridomyces roridus</name>
    <dbReference type="NCBI Taxonomy" id="1738132"/>
    <lineage>
        <taxon>Eukaryota</taxon>
        <taxon>Fungi</taxon>
        <taxon>Dikarya</taxon>
        <taxon>Basidiomycota</taxon>
        <taxon>Agaricomycotina</taxon>
        <taxon>Agaricomycetes</taxon>
        <taxon>Agaricomycetidae</taxon>
        <taxon>Agaricales</taxon>
        <taxon>Marasmiineae</taxon>
        <taxon>Mycenaceae</taxon>
        <taxon>Roridomyces</taxon>
    </lineage>
</organism>
<feature type="binding site" description="axial binding residue" evidence="12">
    <location>
        <position position="184"/>
    </location>
    <ligand>
        <name>heme</name>
        <dbReference type="ChEBI" id="CHEBI:30413"/>
    </ligand>
    <ligandPart>
        <name>Fe</name>
        <dbReference type="ChEBI" id="CHEBI:18248"/>
    </ligandPart>
</feature>
<protein>
    <submittedName>
        <fullName evidence="15">Cytochrome P450</fullName>
    </submittedName>
</protein>
<dbReference type="InterPro" id="IPR036396">
    <property type="entry name" value="Cyt_P450_sf"/>
</dbReference>
<dbReference type="SUPFAM" id="SSF48264">
    <property type="entry name" value="Cytochrome P450"/>
    <property type="match status" value="2"/>
</dbReference>
<dbReference type="Proteomes" id="UP001221142">
    <property type="component" value="Unassembled WGS sequence"/>
</dbReference>
<comment type="subcellular location">
    <subcellularLocation>
        <location evidence="2">Membrane</location>
        <topology evidence="2">Single-pass membrane protein</topology>
    </subcellularLocation>
</comment>
<keyword evidence="8 13" id="KW-0560">Oxidoreductase</keyword>
<dbReference type="InterPro" id="IPR050364">
    <property type="entry name" value="Cytochrome_P450_fung"/>
</dbReference>
<keyword evidence="10 13" id="KW-0503">Monooxygenase</keyword>
<evidence type="ECO:0000313" key="15">
    <source>
        <dbReference type="EMBL" id="KAJ7622347.1"/>
    </source>
</evidence>
<dbReference type="Pfam" id="PF00067">
    <property type="entry name" value="p450"/>
    <property type="match status" value="2"/>
</dbReference>
<reference evidence="15" key="1">
    <citation type="submission" date="2023-03" db="EMBL/GenBank/DDBJ databases">
        <title>Massive genome expansion in bonnet fungi (Mycena s.s.) driven by repeated elements and novel gene families across ecological guilds.</title>
        <authorList>
            <consortium name="Lawrence Berkeley National Laboratory"/>
            <person name="Harder C.B."/>
            <person name="Miyauchi S."/>
            <person name="Viragh M."/>
            <person name="Kuo A."/>
            <person name="Thoen E."/>
            <person name="Andreopoulos B."/>
            <person name="Lu D."/>
            <person name="Skrede I."/>
            <person name="Drula E."/>
            <person name="Henrissat B."/>
            <person name="Morin E."/>
            <person name="Kohler A."/>
            <person name="Barry K."/>
            <person name="LaButti K."/>
            <person name="Morin E."/>
            <person name="Salamov A."/>
            <person name="Lipzen A."/>
            <person name="Mereny Z."/>
            <person name="Hegedus B."/>
            <person name="Baldrian P."/>
            <person name="Stursova M."/>
            <person name="Weitz H."/>
            <person name="Taylor A."/>
            <person name="Grigoriev I.V."/>
            <person name="Nagy L.G."/>
            <person name="Martin F."/>
            <person name="Kauserud H."/>
        </authorList>
    </citation>
    <scope>NUCLEOTIDE SEQUENCE</scope>
    <source>
        <strain evidence="15">9284</strain>
    </source>
</reference>
<evidence type="ECO:0000256" key="14">
    <source>
        <dbReference type="SAM" id="Phobius"/>
    </source>
</evidence>
<proteinExistence type="inferred from homology"/>
<name>A0AAD7FG78_9AGAR</name>
<comment type="similarity">
    <text evidence="3 13">Belongs to the cytochrome P450 family.</text>
</comment>
<evidence type="ECO:0000256" key="13">
    <source>
        <dbReference type="RuleBase" id="RU000461"/>
    </source>
</evidence>
<keyword evidence="7 14" id="KW-1133">Transmembrane helix</keyword>
<evidence type="ECO:0000256" key="2">
    <source>
        <dbReference type="ARBA" id="ARBA00004167"/>
    </source>
</evidence>
<evidence type="ECO:0000256" key="8">
    <source>
        <dbReference type="ARBA" id="ARBA00023002"/>
    </source>
</evidence>
<dbReference type="GO" id="GO:0005506">
    <property type="term" value="F:iron ion binding"/>
    <property type="evidence" value="ECO:0007669"/>
    <property type="project" value="InterPro"/>
</dbReference>
<keyword evidence="11 14" id="KW-0472">Membrane</keyword>
<dbReference type="InterPro" id="IPR017972">
    <property type="entry name" value="Cyt_P450_CS"/>
</dbReference>
<evidence type="ECO:0000313" key="16">
    <source>
        <dbReference type="Proteomes" id="UP001221142"/>
    </source>
</evidence>
<dbReference type="InterPro" id="IPR001128">
    <property type="entry name" value="Cyt_P450"/>
</dbReference>
<evidence type="ECO:0000256" key="12">
    <source>
        <dbReference type="PIRSR" id="PIRSR602403-1"/>
    </source>
</evidence>
<dbReference type="GO" id="GO:0004497">
    <property type="term" value="F:monooxygenase activity"/>
    <property type="evidence" value="ECO:0007669"/>
    <property type="project" value="UniProtKB-KW"/>
</dbReference>
<keyword evidence="4 12" id="KW-0349">Heme</keyword>
<dbReference type="AlphaFoldDB" id="A0AAD7FG78"/>